<keyword evidence="2" id="KW-0378">Hydrolase</keyword>
<name>A0ABS6MIJ3_9GAMM</name>
<dbReference type="Pfam" id="PF00702">
    <property type="entry name" value="Hydrolase"/>
    <property type="match status" value="1"/>
</dbReference>
<dbReference type="GO" id="GO:0016787">
    <property type="term" value="F:hydrolase activity"/>
    <property type="evidence" value="ECO:0007669"/>
    <property type="project" value="UniProtKB-KW"/>
</dbReference>
<accession>A0ABS6MIJ3</accession>
<evidence type="ECO:0000256" key="1">
    <source>
        <dbReference type="ARBA" id="ARBA00006171"/>
    </source>
</evidence>
<dbReference type="InterPro" id="IPR006439">
    <property type="entry name" value="HAD-SF_hydro_IA"/>
</dbReference>
<dbReference type="Proteomes" id="UP000704611">
    <property type="component" value="Unassembled WGS sequence"/>
</dbReference>
<dbReference type="SFLD" id="SFLDG01129">
    <property type="entry name" value="C1.5:_HAD__Beta-PGM__Phosphata"/>
    <property type="match status" value="1"/>
</dbReference>
<dbReference type="PANTHER" id="PTHR43434">
    <property type="entry name" value="PHOSPHOGLYCOLATE PHOSPHATASE"/>
    <property type="match status" value="1"/>
</dbReference>
<comment type="caution">
    <text evidence="2">The sequence shown here is derived from an EMBL/GenBank/DDBJ whole genome shotgun (WGS) entry which is preliminary data.</text>
</comment>
<keyword evidence="3" id="KW-1185">Reference proteome</keyword>
<dbReference type="NCBIfam" id="TIGR01509">
    <property type="entry name" value="HAD-SF-IA-v3"/>
    <property type="match status" value="1"/>
</dbReference>
<dbReference type="RefSeq" id="WP_217668166.1">
    <property type="nucleotide sequence ID" value="NZ_JAHRID010000002.1"/>
</dbReference>
<comment type="similarity">
    <text evidence="1">Belongs to the HAD-like hydrolase superfamily. CbbY/CbbZ/Gph/YieH family.</text>
</comment>
<dbReference type="InterPro" id="IPR050155">
    <property type="entry name" value="HAD-like_hydrolase_sf"/>
</dbReference>
<organism evidence="2 3">
    <name type="scientific">Arsukibacterium indicum</name>
    <dbReference type="NCBI Taxonomy" id="2848612"/>
    <lineage>
        <taxon>Bacteria</taxon>
        <taxon>Pseudomonadati</taxon>
        <taxon>Pseudomonadota</taxon>
        <taxon>Gammaproteobacteria</taxon>
        <taxon>Chromatiales</taxon>
        <taxon>Chromatiaceae</taxon>
        <taxon>Arsukibacterium</taxon>
    </lineage>
</organism>
<reference evidence="2 3" key="1">
    <citation type="submission" date="2021-06" db="EMBL/GenBank/DDBJ databases">
        <title>Rheinheimera indica sp. nov., isolated from deep-sea sediment.</title>
        <authorList>
            <person name="Wang Z."/>
            <person name="Zhang X.-Y."/>
        </authorList>
    </citation>
    <scope>NUCLEOTIDE SEQUENCE [LARGE SCALE GENOMIC DNA]</scope>
    <source>
        <strain evidence="2 3">SM2107</strain>
    </source>
</reference>
<dbReference type="PANTHER" id="PTHR43434:SF1">
    <property type="entry name" value="PHOSPHOGLYCOLATE PHOSPHATASE"/>
    <property type="match status" value="1"/>
</dbReference>
<dbReference type="EMBL" id="JAHRID010000002">
    <property type="protein sequence ID" value="MBV2128622.1"/>
    <property type="molecule type" value="Genomic_DNA"/>
</dbReference>
<sequence>MTARLVTTARPAIKAVVFDLDGTLVDSRLDFTAMCNDIGWPAGTPLLEQLATVKCQTEKSRVEQIIQQHELAGADAASWIPGALESLQQLSAQGWPLAILTRNMRLATQRVIERLQIPISLVLTREDCAAKPDPEGLQLIAKQLQLDCAEILYVGDYLFDLQVAANAGSLSCLYLNGVNQHFISQADFHISHFNQLPALVSQLSARY</sequence>
<gene>
    <name evidence="2" type="ORF">KQY15_05880</name>
</gene>
<dbReference type="NCBIfam" id="TIGR01549">
    <property type="entry name" value="HAD-SF-IA-v1"/>
    <property type="match status" value="1"/>
</dbReference>
<evidence type="ECO:0000313" key="3">
    <source>
        <dbReference type="Proteomes" id="UP000704611"/>
    </source>
</evidence>
<dbReference type="SFLD" id="SFLDS00003">
    <property type="entry name" value="Haloacid_Dehalogenase"/>
    <property type="match status" value="1"/>
</dbReference>
<proteinExistence type="inferred from homology"/>
<protein>
    <submittedName>
        <fullName evidence="2">HAD family hydrolase</fullName>
    </submittedName>
</protein>
<evidence type="ECO:0000313" key="2">
    <source>
        <dbReference type="EMBL" id="MBV2128622.1"/>
    </source>
</evidence>